<dbReference type="AlphaFoldDB" id="A0A842EYQ5"/>
<evidence type="ECO:0000313" key="3">
    <source>
        <dbReference type="Proteomes" id="UP000546806"/>
    </source>
</evidence>
<sequence>MISKAYRERAALDLEGRIKKVTVNDINVPIKSITRSSNAVTVITDRSPTITQIKSVKIFDENNALITERSSQVDVRDSITLDFRFTFEVI</sequence>
<comment type="caution">
    <text evidence="2">The sequence shown here is derived from an EMBL/GenBank/DDBJ whole genome shotgun (WGS) entry which is preliminary data.</text>
</comment>
<dbReference type="Proteomes" id="UP000546806">
    <property type="component" value="Unassembled WGS sequence"/>
</dbReference>
<protein>
    <submittedName>
        <fullName evidence="2">Uncharacterized protein</fullName>
    </submittedName>
</protein>
<accession>A0A842EYQ5</accession>
<organism evidence="2 4">
    <name type="scientific">Listeria booriae</name>
    <dbReference type="NCBI Taxonomy" id="1552123"/>
    <lineage>
        <taxon>Bacteria</taxon>
        <taxon>Bacillati</taxon>
        <taxon>Bacillota</taxon>
        <taxon>Bacilli</taxon>
        <taxon>Bacillales</taxon>
        <taxon>Listeriaceae</taxon>
        <taxon>Listeria</taxon>
    </lineage>
</organism>
<dbReference type="Proteomes" id="UP000553016">
    <property type="component" value="Unassembled WGS sequence"/>
</dbReference>
<evidence type="ECO:0000313" key="2">
    <source>
        <dbReference type="EMBL" id="MBC2241804.1"/>
    </source>
</evidence>
<gene>
    <name evidence="1" type="ORF">HCA78_11805</name>
    <name evidence="2" type="ORF">HCB35_15110</name>
</gene>
<dbReference type="EMBL" id="JAARWW010000005">
    <property type="protein sequence ID" value="MBC2004457.1"/>
    <property type="molecule type" value="Genomic_DNA"/>
</dbReference>
<evidence type="ECO:0000313" key="1">
    <source>
        <dbReference type="EMBL" id="MBC2004457.1"/>
    </source>
</evidence>
<reference evidence="3 4" key="1">
    <citation type="submission" date="2020-03" db="EMBL/GenBank/DDBJ databases">
        <title>Soil Listeria distribution.</title>
        <authorList>
            <person name="Liao J."/>
            <person name="Wiedmann M."/>
        </authorList>
    </citation>
    <scope>NUCLEOTIDE SEQUENCE [LARGE SCALE GENOMIC DNA]</scope>
    <source>
        <strain evidence="2 4">FSL L7-0149</strain>
        <strain evidence="1 3">FSL L7-0435</strain>
    </source>
</reference>
<dbReference type="RefSeq" id="WP_185369367.1">
    <property type="nucleotide sequence ID" value="NZ_JAARMZ010000016.1"/>
</dbReference>
<dbReference type="EMBL" id="JAARZA010000008">
    <property type="protein sequence ID" value="MBC2241804.1"/>
    <property type="molecule type" value="Genomic_DNA"/>
</dbReference>
<name>A0A842EYQ5_9LIST</name>
<proteinExistence type="predicted"/>
<evidence type="ECO:0000313" key="4">
    <source>
        <dbReference type="Proteomes" id="UP000553016"/>
    </source>
</evidence>